<dbReference type="InterPro" id="IPR003018">
    <property type="entry name" value="GAF"/>
</dbReference>
<dbReference type="EMBL" id="JBGUAW010000008">
    <property type="protein sequence ID" value="MFA9461610.1"/>
    <property type="molecule type" value="Genomic_DNA"/>
</dbReference>
<keyword evidence="3" id="KW-0805">Transcription regulation</keyword>
<dbReference type="Pfam" id="PF00158">
    <property type="entry name" value="Sigma54_activat"/>
    <property type="match status" value="1"/>
</dbReference>
<dbReference type="InterPro" id="IPR027417">
    <property type="entry name" value="P-loop_NTPase"/>
</dbReference>
<keyword evidence="5" id="KW-0804">Transcription</keyword>
<dbReference type="InterPro" id="IPR025662">
    <property type="entry name" value="Sigma_54_int_dom_ATP-bd_1"/>
</dbReference>
<keyword evidence="1" id="KW-0547">Nucleotide-binding</keyword>
<dbReference type="PROSITE" id="PS00676">
    <property type="entry name" value="SIGMA54_INTERACT_2"/>
    <property type="match status" value="1"/>
</dbReference>
<evidence type="ECO:0000256" key="1">
    <source>
        <dbReference type="ARBA" id="ARBA00022741"/>
    </source>
</evidence>
<feature type="domain" description="Sigma-54 factor interaction" evidence="7">
    <location>
        <begin position="203"/>
        <end position="431"/>
    </location>
</feature>
<dbReference type="InterPro" id="IPR058031">
    <property type="entry name" value="AAA_lid_NorR"/>
</dbReference>
<protein>
    <submittedName>
        <fullName evidence="8">Sigma 54-interacting transcriptional regulator</fullName>
    </submittedName>
</protein>
<dbReference type="Pfam" id="PF25601">
    <property type="entry name" value="AAA_lid_14"/>
    <property type="match status" value="1"/>
</dbReference>
<evidence type="ECO:0000256" key="6">
    <source>
        <dbReference type="SAM" id="MobiDB-lite"/>
    </source>
</evidence>
<dbReference type="InterPro" id="IPR002197">
    <property type="entry name" value="HTH_Fis"/>
</dbReference>
<evidence type="ECO:0000313" key="8">
    <source>
        <dbReference type="EMBL" id="MFA9461610.1"/>
    </source>
</evidence>
<dbReference type="InterPro" id="IPR025944">
    <property type="entry name" value="Sigma_54_int_dom_CS"/>
</dbReference>
<dbReference type="Pfam" id="PF01590">
    <property type="entry name" value="GAF"/>
    <property type="match status" value="1"/>
</dbReference>
<dbReference type="SMART" id="SM00382">
    <property type="entry name" value="AAA"/>
    <property type="match status" value="1"/>
</dbReference>
<dbReference type="Pfam" id="PF02954">
    <property type="entry name" value="HTH_8"/>
    <property type="match status" value="1"/>
</dbReference>
<dbReference type="InterPro" id="IPR025943">
    <property type="entry name" value="Sigma_54_int_dom_ATP-bd_2"/>
</dbReference>
<dbReference type="Gene3D" id="3.30.450.40">
    <property type="match status" value="1"/>
</dbReference>
<dbReference type="Gene3D" id="1.10.8.60">
    <property type="match status" value="1"/>
</dbReference>
<dbReference type="PROSITE" id="PS00675">
    <property type="entry name" value="SIGMA54_INTERACT_1"/>
    <property type="match status" value="1"/>
</dbReference>
<keyword evidence="4" id="KW-0238">DNA-binding</keyword>
<dbReference type="SUPFAM" id="SSF55781">
    <property type="entry name" value="GAF domain-like"/>
    <property type="match status" value="1"/>
</dbReference>
<dbReference type="PRINTS" id="PR01590">
    <property type="entry name" value="HTHFIS"/>
</dbReference>
<organism evidence="8 9">
    <name type="scientific">Thiohalorhabdus methylotrophus</name>
    <dbReference type="NCBI Taxonomy" id="3242694"/>
    <lineage>
        <taxon>Bacteria</taxon>
        <taxon>Pseudomonadati</taxon>
        <taxon>Pseudomonadota</taxon>
        <taxon>Gammaproteobacteria</taxon>
        <taxon>Thiohalorhabdales</taxon>
        <taxon>Thiohalorhabdaceae</taxon>
        <taxon>Thiohalorhabdus</taxon>
    </lineage>
</organism>
<dbReference type="SMART" id="SM00065">
    <property type="entry name" value="GAF"/>
    <property type="match status" value="1"/>
</dbReference>
<dbReference type="InterPro" id="IPR029016">
    <property type="entry name" value="GAF-like_dom_sf"/>
</dbReference>
<dbReference type="SUPFAM" id="SSF46689">
    <property type="entry name" value="Homeodomain-like"/>
    <property type="match status" value="1"/>
</dbReference>
<evidence type="ECO:0000256" key="2">
    <source>
        <dbReference type="ARBA" id="ARBA00022840"/>
    </source>
</evidence>
<dbReference type="Gene3D" id="3.40.50.300">
    <property type="entry name" value="P-loop containing nucleotide triphosphate hydrolases"/>
    <property type="match status" value="1"/>
</dbReference>
<sequence>MNRGNGHCVQSDSEMLVLREASKLVGHSHPPGYAIDRILRLLSELLGLNRGRVLLPEPETATLRIQFAYGLTPQERARGVYGRGEGITGQVMETSQVGLVQDIDNEPGYLRRAVDRSILPPETVAYIAVPILLEEEVVGVLAVHRLRHRERPFRADLNILEIVATLIAQILRLHHLISESTIELAAETAVEPSVDDTGAEHGLIGTSRALRKALRQARHVANTRATVMLLGETGTGKEKFARMLHAASNRRDQAFVALNCAAIPEELLESELFGHEKGAFSGAVATKRGKFELADGGTLFLDELAELDLDMQSKLLRVLEERVVHRVGGTRDIPVDVRIVTATHQDLAAAVNGGTFRLDLYYRLNVFPVHLPPLRERTEDIPALARHFLASANAEFDREVELGQGVLDRLASQSWPGNVRQLENLIHRAALMAEGPLISARLMDTILAEESRIHHTGTSGDAAQAGSPGPGQTAGGVRPYARVDPNEGARLLAAVRQCGGNKTQAALMLGLTPRQLRYRLEKLGLEA</sequence>
<evidence type="ECO:0000256" key="4">
    <source>
        <dbReference type="ARBA" id="ARBA00023125"/>
    </source>
</evidence>
<dbReference type="PANTHER" id="PTHR32071">
    <property type="entry name" value="TRANSCRIPTIONAL REGULATORY PROTEIN"/>
    <property type="match status" value="1"/>
</dbReference>
<name>A0ABV4TYF2_9GAMM</name>
<dbReference type="PROSITE" id="PS00688">
    <property type="entry name" value="SIGMA54_INTERACT_3"/>
    <property type="match status" value="1"/>
</dbReference>
<keyword evidence="9" id="KW-1185">Reference proteome</keyword>
<proteinExistence type="predicted"/>
<evidence type="ECO:0000313" key="9">
    <source>
        <dbReference type="Proteomes" id="UP001575181"/>
    </source>
</evidence>
<keyword evidence="2" id="KW-0067">ATP-binding</keyword>
<dbReference type="InterPro" id="IPR003593">
    <property type="entry name" value="AAA+_ATPase"/>
</dbReference>
<dbReference type="SUPFAM" id="SSF52540">
    <property type="entry name" value="P-loop containing nucleoside triphosphate hydrolases"/>
    <property type="match status" value="1"/>
</dbReference>
<dbReference type="Gene3D" id="1.10.10.60">
    <property type="entry name" value="Homeodomain-like"/>
    <property type="match status" value="1"/>
</dbReference>
<dbReference type="InterPro" id="IPR009057">
    <property type="entry name" value="Homeodomain-like_sf"/>
</dbReference>
<accession>A0ABV4TYF2</accession>
<comment type="caution">
    <text evidence="8">The sequence shown here is derived from an EMBL/GenBank/DDBJ whole genome shotgun (WGS) entry which is preliminary data.</text>
</comment>
<evidence type="ECO:0000256" key="5">
    <source>
        <dbReference type="ARBA" id="ARBA00023163"/>
    </source>
</evidence>
<reference evidence="8 9" key="1">
    <citation type="submission" date="2024-08" db="EMBL/GenBank/DDBJ databases">
        <title>Whole-genome sequencing of halo(alkali)philic microorganisms from hypersaline lakes.</title>
        <authorList>
            <person name="Sorokin D.Y."/>
            <person name="Merkel A.Y."/>
            <person name="Messina E."/>
            <person name="Yakimov M."/>
        </authorList>
    </citation>
    <scope>NUCLEOTIDE SEQUENCE [LARGE SCALE GENOMIC DNA]</scope>
    <source>
        <strain evidence="8 9">Cl-TMA</strain>
    </source>
</reference>
<dbReference type="PROSITE" id="PS50045">
    <property type="entry name" value="SIGMA54_INTERACT_4"/>
    <property type="match status" value="1"/>
</dbReference>
<evidence type="ECO:0000256" key="3">
    <source>
        <dbReference type="ARBA" id="ARBA00023015"/>
    </source>
</evidence>
<dbReference type="InterPro" id="IPR002078">
    <property type="entry name" value="Sigma_54_int"/>
</dbReference>
<dbReference type="RefSeq" id="WP_373656394.1">
    <property type="nucleotide sequence ID" value="NZ_JBGUAW010000008.1"/>
</dbReference>
<gene>
    <name evidence="8" type="ORF">ACERLL_12330</name>
</gene>
<dbReference type="CDD" id="cd00009">
    <property type="entry name" value="AAA"/>
    <property type="match status" value="1"/>
</dbReference>
<dbReference type="Proteomes" id="UP001575181">
    <property type="component" value="Unassembled WGS sequence"/>
</dbReference>
<evidence type="ECO:0000259" key="7">
    <source>
        <dbReference type="PROSITE" id="PS50045"/>
    </source>
</evidence>
<feature type="region of interest" description="Disordered" evidence="6">
    <location>
        <begin position="455"/>
        <end position="481"/>
    </location>
</feature>